<reference evidence="1 2" key="1">
    <citation type="journal article" date="2022" name="Hortic Res">
        <title>A haplotype resolved chromosomal level avocado genome allows analysis of novel avocado genes.</title>
        <authorList>
            <person name="Nath O."/>
            <person name="Fletcher S.J."/>
            <person name="Hayward A."/>
            <person name="Shaw L.M."/>
            <person name="Masouleh A.K."/>
            <person name="Furtado A."/>
            <person name="Henry R.J."/>
            <person name="Mitter N."/>
        </authorList>
    </citation>
    <scope>NUCLEOTIDE SEQUENCE [LARGE SCALE GENOMIC DNA]</scope>
    <source>
        <strain evidence="2">cv. Hass</strain>
    </source>
</reference>
<comment type="caution">
    <text evidence="1">The sequence shown here is derived from an EMBL/GenBank/DDBJ whole genome shotgun (WGS) entry which is preliminary data.</text>
</comment>
<dbReference type="Proteomes" id="UP001234297">
    <property type="component" value="Chromosome 6"/>
</dbReference>
<dbReference type="EMBL" id="CM056814">
    <property type="protein sequence ID" value="KAJ8625933.1"/>
    <property type="molecule type" value="Genomic_DNA"/>
</dbReference>
<keyword evidence="2" id="KW-1185">Reference proteome</keyword>
<organism evidence="1 2">
    <name type="scientific">Persea americana</name>
    <name type="common">Avocado</name>
    <dbReference type="NCBI Taxonomy" id="3435"/>
    <lineage>
        <taxon>Eukaryota</taxon>
        <taxon>Viridiplantae</taxon>
        <taxon>Streptophyta</taxon>
        <taxon>Embryophyta</taxon>
        <taxon>Tracheophyta</taxon>
        <taxon>Spermatophyta</taxon>
        <taxon>Magnoliopsida</taxon>
        <taxon>Magnoliidae</taxon>
        <taxon>Laurales</taxon>
        <taxon>Lauraceae</taxon>
        <taxon>Persea</taxon>
    </lineage>
</organism>
<evidence type="ECO:0000313" key="2">
    <source>
        <dbReference type="Proteomes" id="UP001234297"/>
    </source>
</evidence>
<gene>
    <name evidence="1" type="ORF">MRB53_019240</name>
</gene>
<protein>
    <submittedName>
        <fullName evidence="1">Uncharacterized protein</fullName>
    </submittedName>
</protein>
<proteinExistence type="predicted"/>
<accession>A0ACC2KYS5</accession>
<sequence>MALFSFHLFPSKTLLGTHFFSSSSKEPPFLYLSLSFKVSPSKAAMIKRTITMAILSESDKPLEECGGVVGIHGDPEASRLCILALHALQYRGQEGAGITVRNKNGSFHSINGVGLVSDVFNQQKQTPAGTSAIGYVRDNSSINAAQGQGPFNIGSFLRHLVFDPKMLHSADSMLFLTRFKLIAVRDPFGSRPLVMGRRHCNGALVFASERCALDLIEATFERQLNAGEALVVDDCTE</sequence>
<evidence type="ECO:0000313" key="1">
    <source>
        <dbReference type="EMBL" id="KAJ8625933.1"/>
    </source>
</evidence>
<name>A0ACC2KYS5_PERAE</name>